<feature type="region of interest" description="Disordered" evidence="1">
    <location>
        <begin position="74"/>
        <end position="103"/>
    </location>
</feature>
<dbReference type="Proteomes" id="UP000887013">
    <property type="component" value="Unassembled WGS sequence"/>
</dbReference>
<sequence>MWWILKLCTEIKGTARLKVKNRAFHEGIKCTAYEAMFGMPLKESLKIHLLSRMTLKYLRTEELQALVETVSNVSDDTNSEIEDDSNVKNNDPSLNDSTPAINL</sequence>
<dbReference type="EMBL" id="BMAW01017409">
    <property type="protein sequence ID" value="GFT53733.1"/>
    <property type="molecule type" value="Genomic_DNA"/>
</dbReference>
<name>A0A8X6P6E6_NEPPI</name>
<comment type="caution">
    <text evidence="2">The sequence shown here is derived from an EMBL/GenBank/DDBJ whole genome shotgun (WGS) entry which is preliminary data.</text>
</comment>
<evidence type="ECO:0000313" key="2">
    <source>
        <dbReference type="EMBL" id="GFT53733.1"/>
    </source>
</evidence>
<gene>
    <name evidence="2" type="ORF">NPIL_577891</name>
</gene>
<dbReference type="AlphaFoldDB" id="A0A8X6P6E6"/>
<reference evidence="2" key="1">
    <citation type="submission" date="2020-08" db="EMBL/GenBank/DDBJ databases">
        <title>Multicomponent nature underlies the extraordinary mechanical properties of spider dragline silk.</title>
        <authorList>
            <person name="Kono N."/>
            <person name="Nakamura H."/>
            <person name="Mori M."/>
            <person name="Yoshida Y."/>
            <person name="Ohtoshi R."/>
            <person name="Malay A.D."/>
            <person name="Moran D.A.P."/>
            <person name="Tomita M."/>
            <person name="Numata K."/>
            <person name="Arakawa K."/>
        </authorList>
    </citation>
    <scope>NUCLEOTIDE SEQUENCE</scope>
</reference>
<organism evidence="2 3">
    <name type="scientific">Nephila pilipes</name>
    <name type="common">Giant wood spider</name>
    <name type="synonym">Nephila maculata</name>
    <dbReference type="NCBI Taxonomy" id="299642"/>
    <lineage>
        <taxon>Eukaryota</taxon>
        <taxon>Metazoa</taxon>
        <taxon>Ecdysozoa</taxon>
        <taxon>Arthropoda</taxon>
        <taxon>Chelicerata</taxon>
        <taxon>Arachnida</taxon>
        <taxon>Araneae</taxon>
        <taxon>Araneomorphae</taxon>
        <taxon>Entelegynae</taxon>
        <taxon>Araneoidea</taxon>
        <taxon>Nephilidae</taxon>
        <taxon>Nephila</taxon>
    </lineage>
</organism>
<evidence type="ECO:0000256" key="1">
    <source>
        <dbReference type="SAM" id="MobiDB-lite"/>
    </source>
</evidence>
<protein>
    <submittedName>
        <fullName evidence="2">Uncharacterized protein</fullName>
    </submittedName>
</protein>
<keyword evidence="3" id="KW-1185">Reference proteome</keyword>
<evidence type="ECO:0000313" key="3">
    <source>
        <dbReference type="Proteomes" id="UP000887013"/>
    </source>
</evidence>
<accession>A0A8X6P6E6</accession>
<feature type="compositionally biased region" description="Polar residues" evidence="1">
    <location>
        <begin position="87"/>
        <end position="103"/>
    </location>
</feature>
<dbReference type="OrthoDB" id="7420654at2759"/>
<proteinExistence type="predicted"/>